<evidence type="ECO:0000313" key="9">
    <source>
        <dbReference type="Proteomes" id="UP001355207"/>
    </source>
</evidence>
<evidence type="ECO:0000256" key="3">
    <source>
        <dbReference type="ARBA" id="ARBA00022806"/>
    </source>
</evidence>
<dbReference type="GO" id="GO:0006281">
    <property type="term" value="P:DNA repair"/>
    <property type="evidence" value="ECO:0007669"/>
    <property type="project" value="TreeGrafter"/>
</dbReference>
<dbReference type="GO" id="GO:0005634">
    <property type="term" value="C:nucleus"/>
    <property type="evidence" value="ECO:0007669"/>
    <property type="project" value="TreeGrafter"/>
</dbReference>
<dbReference type="PANTHER" id="PTHR45626:SF17">
    <property type="entry name" value="HELICASE-LIKE TRANSCRIPTION FACTOR"/>
    <property type="match status" value="1"/>
</dbReference>
<dbReference type="SMART" id="SM00487">
    <property type="entry name" value="DEXDc"/>
    <property type="match status" value="1"/>
</dbReference>
<keyword evidence="2" id="KW-0378">Hydrolase</keyword>
<dbReference type="GO" id="GO:0016787">
    <property type="term" value="F:hydrolase activity"/>
    <property type="evidence" value="ECO:0007669"/>
    <property type="project" value="UniProtKB-KW"/>
</dbReference>
<dbReference type="GO" id="GO:0005524">
    <property type="term" value="F:ATP binding"/>
    <property type="evidence" value="ECO:0007669"/>
    <property type="project" value="UniProtKB-KW"/>
</dbReference>
<organism evidence="8 9">
    <name type="scientific">Kwoniella dendrophila CBS 6074</name>
    <dbReference type="NCBI Taxonomy" id="1295534"/>
    <lineage>
        <taxon>Eukaryota</taxon>
        <taxon>Fungi</taxon>
        <taxon>Dikarya</taxon>
        <taxon>Basidiomycota</taxon>
        <taxon>Agaricomycotina</taxon>
        <taxon>Tremellomycetes</taxon>
        <taxon>Tremellales</taxon>
        <taxon>Cryptococcaceae</taxon>
        <taxon>Kwoniella</taxon>
    </lineage>
</organism>
<keyword evidence="4" id="KW-0067">ATP-binding</keyword>
<dbReference type="RefSeq" id="XP_066075215.1">
    <property type="nucleotide sequence ID" value="XM_066219118.1"/>
</dbReference>
<dbReference type="AlphaFoldDB" id="A0AAX4JV60"/>
<dbReference type="PROSITE" id="PS51194">
    <property type="entry name" value="HELICASE_CTER"/>
    <property type="match status" value="1"/>
</dbReference>
<dbReference type="InterPro" id="IPR001650">
    <property type="entry name" value="Helicase_C-like"/>
</dbReference>
<evidence type="ECO:0000256" key="5">
    <source>
        <dbReference type="SAM" id="MobiDB-lite"/>
    </source>
</evidence>
<dbReference type="GO" id="GO:0008094">
    <property type="term" value="F:ATP-dependent activity, acting on DNA"/>
    <property type="evidence" value="ECO:0007669"/>
    <property type="project" value="TreeGrafter"/>
</dbReference>
<reference evidence="8 9" key="1">
    <citation type="submission" date="2024-01" db="EMBL/GenBank/DDBJ databases">
        <title>Comparative genomics of Cryptococcus and Kwoniella reveals pathogenesis evolution and contrasting modes of karyotype evolution via chromosome fusion or intercentromeric recombination.</title>
        <authorList>
            <person name="Coelho M.A."/>
            <person name="David-Palma M."/>
            <person name="Shea T."/>
            <person name="Bowers K."/>
            <person name="McGinley-Smith S."/>
            <person name="Mohammad A.W."/>
            <person name="Gnirke A."/>
            <person name="Yurkov A.M."/>
            <person name="Nowrousian M."/>
            <person name="Sun S."/>
            <person name="Cuomo C.A."/>
            <person name="Heitman J."/>
        </authorList>
    </citation>
    <scope>NUCLEOTIDE SEQUENCE [LARGE SCALE GENOMIC DNA]</scope>
    <source>
        <strain evidence="8 9">CBS 6074</strain>
    </source>
</reference>
<keyword evidence="3" id="KW-0347">Helicase</keyword>
<evidence type="ECO:0000259" key="6">
    <source>
        <dbReference type="PROSITE" id="PS51192"/>
    </source>
</evidence>
<gene>
    <name evidence="8" type="ORF">L201_003363</name>
</gene>
<proteinExistence type="predicted"/>
<feature type="domain" description="Helicase ATP-binding" evidence="6">
    <location>
        <begin position="87"/>
        <end position="334"/>
    </location>
</feature>
<dbReference type="Gene3D" id="3.40.50.300">
    <property type="entry name" value="P-loop containing nucleotide triphosphate hydrolases"/>
    <property type="match status" value="1"/>
</dbReference>
<dbReference type="Proteomes" id="UP001355207">
    <property type="component" value="Chromosome 4"/>
</dbReference>
<keyword evidence="9" id="KW-1185">Reference proteome</keyword>
<dbReference type="InterPro" id="IPR050628">
    <property type="entry name" value="SNF2_RAD54_helicase_TF"/>
</dbReference>
<dbReference type="SMART" id="SM00490">
    <property type="entry name" value="HELICc"/>
    <property type="match status" value="1"/>
</dbReference>
<dbReference type="InterPro" id="IPR014001">
    <property type="entry name" value="Helicase_ATP-bd"/>
</dbReference>
<evidence type="ECO:0000313" key="8">
    <source>
        <dbReference type="EMBL" id="WWC88452.1"/>
    </source>
</evidence>
<dbReference type="PROSITE" id="PS51192">
    <property type="entry name" value="HELICASE_ATP_BIND_1"/>
    <property type="match status" value="1"/>
</dbReference>
<dbReference type="CDD" id="cd18793">
    <property type="entry name" value="SF2_C_SNF"/>
    <property type="match status" value="1"/>
</dbReference>
<dbReference type="SUPFAM" id="SSF52540">
    <property type="entry name" value="P-loop containing nucleoside triphosphate hydrolases"/>
    <property type="match status" value="2"/>
</dbReference>
<dbReference type="EMBL" id="CP144101">
    <property type="protein sequence ID" value="WWC88452.1"/>
    <property type="molecule type" value="Genomic_DNA"/>
</dbReference>
<evidence type="ECO:0000256" key="4">
    <source>
        <dbReference type="ARBA" id="ARBA00022840"/>
    </source>
</evidence>
<dbReference type="GeneID" id="91094033"/>
<dbReference type="GO" id="GO:0004386">
    <property type="term" value="F:helicase activity"/>
    <property type="evidence" value="ECO:0007669"/>
    <property type="project" value="UniProtKB-KW"/>
</dbReference>
<dbReference type="InterPro" id="IPR049730">
    <property type="entry name" value="SNF2/RAD54-like_C"/>
</dbReference>
<sequence>MSTSTSIPKSNPGPRTGPQLHDHQKVGLSKLLFMENDYRSLYEAMVREDDKLDNLKYLDLSAFPHMWQHEGGTEWSTAFSDKTGEEDIRPLQGKGMILADEMVTGKSIIILALIEASMKAIDDWINSPLAESEIPTYRLPKEYRMDDIYIDTPPLTNVKNANSKCQFWSDNMFSNPETKASELSPLKRSRATLIICPKTVMGVWEKIIKNHWDGWIFFGTMNTTRHLPAQDRPLLVYSHYQNQRSEDRDALTQADIVITSYEGVQPGEKKSNLIKDLIFYRVILDEGHHVNVSSTLRYKHIDAIHKRHIHILSGTPILNDLNELNTYARLFDLPCGLTSSTMFQRIITTPAYRKDTTLIRNFGDIFSIRRLKTELNDGVEDRSQVPWASNSTRLGSNDDQARDKWLAEFSTRKQWWSRKYIPITAKDSIKMKWFRFFLEERKDGKIVVFHHWKHTATIAKKVLEENAYHIQSLTADMNTEDRIKYTKKFNEDPEQKFCLLASIKVGGEGMSMTGANICVFLDLMWNPAWHAQGMDRLHRQGQTKPVTVYMPMTRGTYEEEIWLRQNTKRGFLNLIYPNDPPGKLRLTDYPAELLQWLRDNPDPIEEGDENDEAEN</sequence>
<feature type="region of interest" description="Disordered" evidence="5">
    <location>
        <begin position="1"/>
        <end position="22"/>
    </location>
</feature>
<accession>A0AAX4JV60</accession>
<dbReference type="Pfam" id="PF00271">
    <property type="entry name" value="Helicase_C"/>
    <property type="match status" value="1"/>
</dbReference>
<dbReference type="InterPro" id="IPR038718">
    <property type="entry name" value="SNF2-like_sf"/>
</dbReference>
<protein>
    <submittedName>
        <fullName evidence="8">Uncharacterized protein</fullName>
    </submittedName>
</protein>
<evidence type="ECO:0000256" key="1">
    <source>
        <dbReference type="ARBA" id="ARBA00022741"/>
    </source>
</evidence>
<evidence type="ECO:0000259" key="7">
    <source>
        <dbReference type="PROSITE" id="PS51194"/>
    </source>
</evidence>
<dbReference type="PANTHER" id="PTHR45626">
    <property type="entry name" value="TRANSCRIPTION TERMINATION FACTOR 2-RELATED"/>
    <property type="match status" value="1"/>
</dbReference>
<keyword evidence="1" id="KW-0547">Nucleotide-binding</keyword>
<feature type="domain" description="Helicase C-terminal" evidence="7">
    <location>
        <begin position="430"/>
        <end position="587"/>
    </location>
</feature>
<dbReference type="InterPro" id="IPR027417">
    <property type="entry name" value="P-loop_NTPase"/>
</dbReference>
<dbReference type="Gene3D" id="3.40.50.10810">
    <property type="entry name" value="Tandem AAA-ATPase domain"/>
    <property type="match status" value="1"/>
</dbReference>
<dbReference type="Pfam" id="PF00176">
    <property type="entry name" value="SNF2-rel_dom"/>
    <property type="match status" value="1"/>
</dbReference>
<name>A0AAX4JV60_9TREE</name>
<dbReference type="InterPro" id="IPR000330">
    <property type="entry name" value="SNF2_N"/>
</dbReference>
<evidence type="ECO:0000256" key="2">
    <source>
        <dbReference type="ARBA" id="ARBA00022801"/>
    </source>
</evidence>